<dbReference type="Gene3D" id="1.10.287.110">
    <property type="entry name" value="DnaJ domain"/>
    <property type="match status" value="1"/>
</dbReference>
<feature type="compositionally biased region" description="Basic and acidic residues" evidence="1">
    <location>
        <begin position="412"/>
        <end position="430"/>
    </location>
</feature>
<name>A0A5M9JPH9_MONFR</name>
<feature type="compositionally biased region" description="Polar residues" evidence="1">
    <location>
        <begin position="670"/>
        <end position="679"/>
    </location>
</feature>
<dbReference type="PANTHER" id="PTHR44873">
    <property type="entry name" value="DNAJ HOMOLOG SUBFAMILY C MEMBER 30, MITOCHONDRIAL"/>
    <property type="match status" value="1"/>
</dbReference>
<feature type="compositionally biased region" description="Basic and acidic residues" evidence="1">
    <location>
        <begin position="1233"/>
        <end position="1251"/>
    </location>
</feature>
<reference evidence="3 4" key="1">
    <citation type="submission" date="2019-06" db="EMBL/GenBank/DDBJ databases">
        <title>Genome Sequence of the Brown Rot Fungal Pathogen Monilinia fructicola.</title>
        <authorList>
            <person name="De Miccolis Angelini R.M."/>
            <person name="Landi L."/>
            <person name="Abate D."/>
            <person name="Pollastro S."/>
            <person name="Romanazzi G."/>
            <person name="Faretra F."/>
        </authorList>
    </citation>
    <scope>NUCLEOTIDE SEQUENCE [LARGE SCALE GENOMIC DNA]</scope>
    <source>
        <strain evidence="3 4">Mfrc123</strain>
    </source>
</reference>
<feature type="region of interest" description="Disordered" evidence="1">
    <location>
        <begin position="412"/>
        <end position="433"/>
    </location>
</feature>
<dbReference type="PROSITE" id="PS50076">
    <property type="entry name" value="DNAJ_2"/>
    <property type="match status" value="1"/>
</dbReference>
<evidence type="ECO:0000313" key="4">
    <source>
        <dbReference type="Proteomes" id="UP000322873"/>
    </source>
</evidence>
<dbReference type="Pfam" id="PF00226">
    <property type="entry name" value="DnaJ"/>
    <property type="match status" value="1"/>
</dbReference>
<dbReference type="InterPro" id="IPR053025">
    <property type="entry name" value="Mito_ATP_Synthase-Asso"/>
</dbReference>
<dbReference type="SMART" id="SM00271">
    <property type="entry name" value="DnaJ"/>
    <property type="match status" value="1"/>
</dbReference>
<feature type="compositionally biased region" description="Polar residues" evidence="1">
    <location>
        <begin position="1393"/>
        <end position="1405"/>
    </location>
</feature>
<dbReference type="SUPFAM" id="SSF46565">
    <property type="entry name" value="Chaperone J-domain"/>
    <property type="match status" value="1"/>
</dbReference>
<proteinExistence type="predicted"/>
<protein>
    <recommendedName>
        <fullName evidence="2">J domain-containing protein</fullName>
    </recommendedName>
</protein>
<dbReference type="InterPro" id="IPR036869">
    <property type="entry name" value="J_dom_sf"/>
</dbReference>
<dbReference type="VEuPathDB" id="FungiDB:MFRU_026g00250"/>
<feature type="compositionally biased region" description="Polar residues" evidence="1">
    <location>
        <begin position="648"/>
        <end position="657"/>
    </location>
</feature>
<dbReference type="EMBL" id="VICG01000005">
    <property type="protein sequence ID" value="KAA8571408.1"/>
    <property type="molecule type" value="Genomic_DNA"/>
</dbReference>
<evidence type="ECO:0000259" key="2">
    <source>
        <dbReference type="PROSITE" id="PS50076"/>
    </source>
</evidence>
<dbReference type="InterPro" id="IPR001623">
    <property type="entry name" value="DnaJ_domain"/>
</dbReference>
<feature type="domain" description="J" evidence="2">
    <location>
        <begin position="1096"/>
        <end position="1161"/>
    </location>
</feature>
<dbReference type="CDD" id="cd06257">
    <property type="entry name" value="DnaJ"/>
    <property type="match status" value="1"/>
</dbReference>
<feature type="region of interest" description="Disordered" evidence="1">
    <location>
        <begin position="1155"/>
        <end position="1178"/>
    </location>
</feature>
<comment type="caution">
    <text evidence="3">The sequence shown here is derived from an EMBL/GenBank/DDBJ whole genome shotgun (WGS) entry which is preliminary data.</text>
</comment>
<gene>
    <name evidence="3" type="ORF">EYC84_001411</name>
</gene>
<feature type="compositionally biased region" description="Basic and acidic residues" evidence="1">
    <location>
        <begin position="1163"/>
        <end position="1174"/>
    </location>
</feature>
<feature type="compositionally biased region" description="Basic and acidic residues" evidence="1">
    <location>
        <begin position="1409"/>
        <end position="1427"/>
    </location>
</feature>
<evidence type="ECO:0000313" key="3">
    <source>
        <dbReference type="EMBL" id="KAA8571408.1"/>
    </source>
</evidence>
<feature type="region of interest" description="Disordered" evidence="1">
    <location>
        <begin position="630"/>
        <end position="679"/>
    </location>
</feature>
<dbReference type="Proteomes" id="UP000322873">
    <property type="component" value="Unassembled WGS sequence"/>
</dbReference>
<organism evidence="3 4">
    <name type="scientific">Monilinia fructicola</name>
    <name type="common">Brown rot fungus</name>
    <name type="synonym">Ciboria fructicola</name>
    <dbReference type="NCBI Taxonomy" id="38448"/>
    <lineage>
        <taxon>Eukaryota</taxon>
        <taxon>Fungi</taxon>
        <taxon>Dikarya</taxon>
        <taxon>Ascomycota</taxon>
        <taxon>Pezizomycotina</taxon>
        <taxon>Leotiomycetes</taxon>
        <taxon>Helotiales</taxon>
        <taxon>Sclerotiniaceae</taxon>
        <taxon>Monilinia</taxon>
    </lineage>
</organism>
<keyword evidence="4" id="KW-1185">Reference proteome</keyword>
<feature type="region of interest" description="Disordered" evidence="1">
    <location>
        <begin position="235"/>
        <end position="258"/>
    </location>
</feature>
<feature type="region of interest" description="Disordered" evidence="1">
    <location>
        <begin position="313"/>
        <end position="334"/>
    </location>
</feature>
<feature type="region of interest" description="Disordered" evidence="1">
    <location>
        <begin position="1226"/>
        <end position="1257"/>
    </location>
</feature>
<sequence>MDPITILGAASSAIGIATFGIQLVKVLTKYADEASSAARNLQAALTNIRVASDSIEQINIFLEEERDRVVKYREKATLLSTEGIRKIQHTTDDCLKIFWRVEAWVLNRDDTPDLEEKLAHRLFEYKEEVRINPDKPPQVLKVDEALAKVRKLKDSRFARYMNPLSEHKLDRYSNELQRLQVSLNFFFNILNIRALQNKPASSFNERHISQIYHMARHNAQQAHDANIDLRAEQPQKNPMEYGSHPRGRSWETHHSNAQPLPQFSQTYQFQGMNWGVPYIDSSYTETGWPQLPQKYIAASEHNLREPVDAHKIFPPAVPDDPLESPTRKAQKRDFVTSEDSAIDAAKSLMAHHDSQARQRLSFTRAVDKDEIDIYRDFSKPIKNSDDLENISTVAQKGVKAFSDDRELSVDENFRKDYKDKPQNQKQKDGRITSQKDLPHITILECLQAEVEPGVQSNNVNECCIAYDLRNDLKTTTPLCSRVPEKEQLKPKMTLEPKSTGSPLGNEQNCSFNYIQDTFGDLIDFSYDLTLPQSTNQAFLDGKNQSKNVGSQSTNIDLLSGDLEDLKIDELAHPINQNVQDETSRESSDEIAQLVAAKLLAALPVIMKAQSQNSNAAQSEDKDLESHVLVDNQSPEDPMKANIPVIGTSPENDTTQTPEPDLSPNPELLSDPTSNLRPIPELTSSFITPYSEKPDKDSDSIKLIGAKNMMKCDIPTPISPLQSLPEQPPVHSLLSPATNNYICEMPPFVSQSLPSFQSTLSKRKVDMLDNLKKFFIRDQFSQKDMDRMVPSGSFVTAFHIKGHNYQQIPTAGNLQLRKPDIEKMLSRTPEQDWWGEFCLLDGDANSSLAQILKPQGSYRRTLLKLKKVKGSHSRMWSHGERSYIATIINTPLVSIDMAPDSGLDFRSAHPQAVMNKDGKKLDAESLAVRLGKSSYYTTKCLDATYPSKDFGIKHEWTYSYCKAPRPNSATTRTDSYNFVFGQTISPGSDGIQSITVYLIGNLQSNATNRSIPKQSASPTCPSATSKSRIVDDTAPILKPNVFDFMETLESPPLAYSDPTYLNSDGTESTLINPPKPVGPLPKPFETMSSDHEHRPKNHYETLQIPTDATATAINEAFLSLYKRFHPKLNTTDLSAGKHFVDITEAYEALGTTAQREAYDQSQTAKDRKREKDTWKARRSPVSLKVRKTPLRKPIVTRRNSNSSLTSISDFEHFQSRPRLRSLSPKYRSKFSSRRFPEERRASAYDDEMRPPSDRTTPIGIRYISDLQDEDKLHNPWYQSNKSGGGDVHWNGMYERYSSPAPLGTRSPSLLPLSAPFLRQPAIPLGRRTPYYPDHYDCRSYNPHALPGEQNAGDDIVQQLLLEWTPAGQEAEAATQDQRKNRDFDCTSDIGLNESFITNSRNGSQRHGPTKKKEEGKNTKREPRSETTERSSQVKFDIDNMSETESDEGFSTPRNKESSAFSLSPGPSSSNKPVTSTSQDSCKDPVIEANVRSPVH</sequence>
<dbReference type="PANTHER" id="PTHR44873:SF1">
    <property type="entry name" value="DNAJ HOMOLOG SUBFAMILY C MEMBER 30, MITOCHONDRIAL"/>
    <property type="match status" value="1"/>
</dbReference>
<accession>A0A5M9JPH9</accession>
<feature type="compositionally biased region" description="Low complexity" evidence="1">
    <location>
        <begin position="1456"/>
        <end position="1471"/>
    </location>
</feature>
<evidence type="ECO:0000256" key="1">
    <source>
        <dbReference type="SAM" id="MobiDB-lite"/>
    </source>
</evidence>
<feature type="region of interest" description="Disordered" evidence="1">
    <location>
        <begin position="1392"/>
        <end position="1494"/>
    </location>
</feature>